<feature type="signal peptide" evidence="1">
    <location>
        <begin position="1"/>
        <end position="18"/>
    </location>
</feature>
<feature type="domain" description="Peptidase M61 N-terminal" evidence="3">
    <location>
        <begin position="31"/>
        <end position="195"/>
    </location>
</feature>
<evidence type="ECO:0008006" key="6">
    <source>
        <dbReference type="Google" id="ProtNLM"/>
    </source>
</evidence>
<dbReference type="EMBL" id="CAKLPZ010000001">
    <property type="protein sequence ID" value="CAH0999821.1"/>
    <property type="molecule type" value="Genomic_DNA"/>
</dbReference>
<dbReference type="InterPro" id="IPR027268">
    <property type="entry name" value="Peptidase_M4/M1_CTD_sf"/>
</dbReference>
<evidence type="ECO:0000259" key="2">
    <source>
        <dbReference type="Pfam" id="PF05299"/>
    </source>
</evidence>
<evidence type="ECO:0000313" key="5">
    <source>
        <dbReference type="Proteomes" id="UP000837803"/>
    </source>
</evidence>
<evidence type="ECO:0000313" key="4">
    <source>
        <dbReference type="EMBL" id="CAH0999821.1"/>
    </source>
</evidence>
<keyword evidence="5" id="KW-1185">Reference proteome</keyword>
<dbReference type="SUPFAM" id="SSF50156">
    <property type="entry name" value="PDZ domain-like"/>
    <property type="match status" value="1"/>
</dbReference>
<dbReference type="InterPro" id="IPR036034">
    <property type="entry name" value="PDZ_sf"/>
</dbReference>
<comment type="caution">
    <text evidence="4">The sequence shown here is derived from an EMBL/GenBank/DDBJ whole genome shotgun (WGS) entry which is preliminary data.</text>
</comment>
<protein>
    <recommendedName>
        <fullName evidence="6">M61 family peptidase</fullName>
    </recommendedName>
</protein>
<dbReference type="Proteomes" id="UP000837803">
    <property type="component" value="Unassembled WGS sequence"/>
</dbReference>
<accession>A0ABM9AZB2</accession>
<dbReference type="Gene3D" id="1.10.390.10">
    <property type="entry name" value="Neutral Protease Domain 2"/>
    <property type="match status" value="1"/>
</dbReference>
<feature type="chain" id="PRO_5046924724" description="M61 family peptidase" evidence="1">
    <location>
        <begin position="19"/>
        <end position="606"/>
    </location>
</feature>
<sequence>MRYLITSLFFLCTTLLSAQLGWVADHPGTITYTLELDRVQQHELRIHIDFPAVPPGVFYVKMPQSSPGRYAQHNFAKNVYDVAVTGANAGAVLVNRVDPTTWAVTGHAGQVTFSYTLFTNGGDGTYSGVDDRKLHLNMPATFAYGEQLNDRPVLLLFAEGQRPDWEVATQLVDLGGRRFAAPDYYYFYDSPTMVGSMMRQEFTVASGSRTDTIEVAMMHDGSQEDFEAYVVMVDSVVRAQQHIYGELPAFDYGRYTFLCAYNAYIGGDGMEHRNSTICSAPVELAGNEQSLIGTVSHEFFHCWNVERIRPASLEPFAFDHVNMSGELWFAEGFTSYYDDLALLRAGILTPADYASSLANQLNYVVHRPGRQHRGPIAMSQQAPFVDAATANDPTNFDNTFVSYYSYGATIALALDLQLRERGHTLDELMRLMWQQYGKPEIPYHIRDIQLALGTVVQDSAWARQWFAEHIYGSALPDFTPLLQPYGLELMQRQPDSVGFYGLRLRDTEAGLEVAGTVYENNPLYAAGVDRASIITAVDGIAVSTKADWDTVVRRLKIGSAYPITFRQLGREKSGKFTATADPSYIGKLEEGANAAQLSRRRDWLGQ</sequence>
<dbReference type="Gene3D" id="2.60.40.3650">
    <property type="match status" value="1"/>
</dbReference>
<dbReference type="Pfam" id="PF17899">
    <property type="entry name" value="Peptidase_M61_N"/>
    <property type="match status" value="1"/>
</dbReference>
<dbReference type="InterPro" id="IPR040756">
    <property type="entry name" value="Peptidase_M61_N"/>
</dbReference>
<dbReference type="RefSeq" id="WP_238750027.1">
    <property type="nucleotide sequence ID" value="NZ_CAKLPZ010000001.1"/>
</dbReference>
<feature type="domain" description="Peptidase M61 catalytic" evidence="2">
    <location>
        <begin position="291"/>
        <end position="409"/>
    </location>
</feature>
<dbReference type="SUPFAM" id="SSF55486">
    <property type="entry name" value="Metalloproteases ('zincins'), catalytic domain"/>
    <property type="match status" value="1"/>
</dbReference>
<dbReference type="Gene3D" id="2.30.42.10">
    <property type="match status" value="1"/>
</dbReference>
<name>A0ABM9AZB2_9BACT</name>
<dbReference type="PIRSF" id="PIRSF016493">
    <property type="entry name" value="Glycyl_aminpptds"/>
    <property type="match status" value="1"/>
</dbReference>
<dbReference type="InterPro" id="IPR024191">
    <property type="entry name" value="Peptidase_M61"/>
</dbReference>
<evidence type="ECO:0000256" key="1">
    <source>
        <dbReference type="SAM" id="SignalP"/>
    </source>
</evidence>
<gene>
    <name evidence="4" type="ORF">LEM8419_01114</name>
</gene>
<dbReference type="InterPro" id="IPR007963">
    <property type="entry name" value="Peptidase_M61_catalytic"/>
</dbReference>
<evidence type="ECO:0000259" key="3">
    <source>
        <dbReference type="Pfam" id="PF17899"/>
    </source>
</evidence>
<reference evidence="4" key="1">
    <citation type="submission" date="2021-12" db="EMBL/GenBank/DDBJ databases">
        <authorList>
            <person name="Rodrigo-Torres L."/>
            <person name="Arahal R. D."/>
            <person name="Lucena T."/>
        </authorList>
    </citation>
    <scope>NUCLEOTIDE SEQUENCE</scope>
    <source>
        <strain evidence="4">CECT 8419</strain>
    </source>
</reference>
<organism evidence="4 5">
    <name type="scientific">Neolewinella maritima</name>
    <dbReference type="NCBI Taxonomy" id="1383882"/>
    <lineage>
        <taxon>Bacteria</taxon>
        <taxon>Pseudomonadati</taxon>
        <taxon>Bacteroidota</taxon>
        <taxon>Saprospiria</taxon>
        <taxon>Saprospirales</taxon>
        <taxon>Lewinellaceae</taxon>
        <taxon>Neolewinella</taxon>
    </lineage>
</organism>
<keyword evidence="1" id="KW-0732">Signal</keyword>
<dbReference type="Pfam" id="PF05299">
    <property type="entry name" value="Peptidase_M61"/>
    <property type="match status" value="1"/>
</dbReference>
<proteinExistence type="predicted"/>